<dbReference type="PANTHER" id="PTHR46195">
    <property type="entry name" value="HEAVY METAL-ASSOCIATED ISOPRENYLATED PLANT PROTEIN 7"/>
    <property type="match status" value="1"/>
</dbReference>
<dbReference type="InterPro" id="IPR044577">
    <property type="entry name" value="HIPP4/7/8/17/18/19"/>
</dbReference>
<accession>A0AAP0HPE8</accession>
<feature type="compositionally biased region" description="Polar residues" evidence="4">
    <location>
        <begin position="209"/>
        <end position="220"/>
    </location>
</feature>
<evidence type="ECO:0000256" key="1">
    <source>
        <dbReference type="ARBA" id="ARBA00022723"/>
    </source>
</evidence>
<keyword evidence="6" id="KW-1185">Reference proteome</keyword>
<dbReference type="EMBL" id="JBBNAE010000009">
    <property type="protein sequence ID" value="KAK9096433.1"/>
    <property type="molecule type" value="Genomic_DNA"/>
</dbReference>
<evidence type="ECO:0000313" key="5">
    <source>
        <dbReference type="EMBL" id="KAK9096433.1"/>
    </source>
</evidence>
<comment type="similarity">
    <text evidence="3">Belongs to the HIPP family.</text>
</comment>
<feature type="region of interest" description="Disordered" evidence="4">
    <location>
        <begin position="160"/>
        <end position="220"/>
    </location>
</feature>
<organism evidence="5 6">
    <name type="scientific">Stephania japonica</name>
    <dbReference type="NCBI Taxonomy" id="461633"/>
    <lineage>
        <taxon>Eukaryota</taxon>
        <taxon>Viridiplantae</taxon>
        <taxon>Streptophyta</taxon>
        <taxon>Embryophyta</taxon>
        <taxon>Tracheophyta</taxon>
        <taxon>Spermatophyta</taxon>
        <taxon>Magnoliopsida</taxon>
        <taxon>Ranunculales</taxon>
        <taxon>Menispermaceae</taxon>
        <taxon>Menispermoideae</taxon>
        <taxon>Cissampelideae</taxon>
        <taxon>Stephania</taxon>
    </lineage>
</organism>
<feature type="region of interest" description="Disordered" evidence="4">
    <location>
        <begin position="1"/>
        <end position="92"/>
    </location>
</feature>
<comment type="caution">
    <text evidence="5">The sequence shown here is derived from an EMBL/GenBank/DDBJ whole genome shotgun (WGS) entry which is preliminary data.</text>
</comment>
<name>A0AAP0HPE8_9MAGN</name>
<reference evidence="5 6" key="1">
    <citation type="submission" date="2024-01" db="EMBL/GenBank/DDBJ databases">
        <title>Genome assemblies of Stephania.</title>
        <authorList>
            <person name="Yang L."/>
        </authorList>
    </citation>
    <scope>NUCLEOTIDE SEQUENCE [LARGE SCALE GENOMIC DNA]</scope>
    <source>
        <strain evidence="5">QJT</strain>
        <tissue evidence="5">Leaf</tissue>
    </source>
</reference>
<evidence type="ECO:0000256" key="4">
    <source>
        <dbReference type="SAM" id="MobiDB-lite"/>
    </source>
</evidence>
<evidence type="ECO:0000313" key="6">
    <source>
        <dbReference type="Proteomes" id="UP001417504"/>
    </source>
</evidence>
<sequence>MMRRCTSMWRVSVPKDVSTDSGPRRKKRRYGTPGASTSQRRGDALAQEQPPPPPPTPPPMTDRTAAQIDPADPPQQGDNVGREDDSVSSEVGVVGIVEASELGGGYGGFGASGLGAYRGESSLGYSILLLVEDVEADCKAHKSDCEGKQADPLKVLERVRKKSHRQVELLSPIPKPPSPKKRRKRGRETQTQEKKRRVDKAVELRNELASRNQNGARGEL</sequence>
<keyword evidence="2" id="KW-0636">Prenylation</keyword>
<dbReference type="Proteomes" id="UP001417504">
    <property type="component" value="Unassembled WGS sequence"/>
</dbReference>
<keyword evidence="2" id="KW-0449">Lipoprotein</keyword>
<dbReference type="AlphaFoldDB" id="A0AAP0HPE8"/>
<dbReference type="GO" id="GO:0046872">
    <property type="term" value="F:metal ion binding"/>
    <property type="evidence" value="ECO:0007669"/>
    <property type="project" value="UniProtKB-KW"/>
</dbReference>
<gene>
    <name evidence="5" type="ORF">Sjap_021930</name>
</gene>
<evidence type="ECO:0000256" key="3">
    <source>
        <dbReference type="ARBA" id="ARBA00024045"/>
    </source>
</evidence>
<feature type="compositionally biased region" description="Basic and acidic residues" evidence="4">
    <location>
        <begin position="199"/>
        <end position="208"/>
    </location>
</feature>
<protein>
    <submittedName>
        <fullName evidence="5">Uncharacterized protein</fullName>
    </submittedName>
</protein>
<dbReference type="PANTHER" id="PTHR46195:SF2">
    <property type="entry name" value="HEAVY METAL-ASSOCIATED ISOPRENYLATED PLANT PROTEIN 7"/>
    <property type="match status" value="1"/>
</dbReference>
<evidence type="ECO:0000256" key="2">
    <source>
        <dbReference type="ARBA" id="ARBA00023289"/>
    </source>
</evidence>
<feature type="compositionally biased region" description="Pro residues" evidence="4">
    <location>
        <begin position="49"/>
        <end position="60"/>
    </location>
</feature>
<proteinExistence type="inferred from homology"/>
<keyword evidence="1" id="KW-0479">Metal-binding</keyword>